<dbReference type="GO" id="GO:0005664">
    <property type="term" value="C:nuclear origin of replication recognition complex"/>
    <property type="evidence" value="ECO:0007669"/>
    <property type="project" value="InterPro"/>
</dbReference>
<dbReference type="Pfam" id="PF05460">
    <property type="entry name" value="ORC6"/>
    <property type="match status" value="1"/>
</dbReference>
<evidence type="ECO:0000259" key="8">
    <source>
        <dbReference type="Pfam" id="PF21913"/>
    </source>
</evidence>
<evidence type="ECO:0000256" key="2">
    <source>
        <dbReference type="ARBA" id="ARBA00010840"/>
    </source>
</evidence>
<evidence type="ECO:0000259" key="7">
    <source>
        <dbReference type="Pfam" id="PF05460"/>
    </source>
</evidence>
<dbReference type="PANTHER" id="PTHR13394">
    <property type="entry name" value="ORIGIN RECOGNITION COMPLEX SUBUNIT 6"/>
    <property type="match status" value="1"/>
</dbReference>
<dbReference type="InterPro" id="IPR020529">
    <property type="entry name" value="ORC6_met/pln"/>
</dbReference>
<dbReference type="EMBL" id="JAWZYT010000831">
    <property type="protein sequence ID" value="KAK4318439.1"/>
    <property type="molecule type" value="Genomic_DNA"/>
</dbReference>
<dbReference type="PANTHER" id="PTHR13394:SF0">
    <property type="entry name" value="ORIGIN RECOGNITION COMPLEX SUBUNIT 6"/>
    <property type="match status" value="1"/>
</dbReference>
<keyword evidence="3" id="KW-0235">DNA replication</keyword>
<dbReference type="Pfam" id="PF21913">
    <property type="entry name" value="ORC6_2nd"/>
    <property type="match status" value="1"/>
</dbReference>
<dbReference type="GO" id="GO:0006270">
    <property type="term" value="P:DNA replication initiation"/>
    <property type="evidence" value="ECO:0007669"/>
    <property type="project" value="TreeGrafter"/>
</dbReference>
<keyword evidence="10" id="KW-1185">Reference proteome</keyword>
<evidence type="ECO:0000256" key="1">
    <source>
        <dbReference type="ARBA" id="ARBA00004123"/>
    </source>
</evidence>
<evidence type="ECO:0000256" key="4">
    <source>
        <dbReference type="ARBA" id="ARBA00023125"/>
    </source>
</evidence>
<feature type="domain" description="ORC6 first cyclin-like" evidence="7">
    <location>
        <begin position="11"/>
        <end position="81"/>
    </location>
</feature>
<keyword evidence="4" id="KW-0238">DNA-binding</keyword>
<dbReference type="Proteomes" id="UP001292094">
    <property type="component" value="Unassembled WGS sequence"/>
</dbReference>
<evidence type="ECO:0000256" key="5">
    <source>
        <dbReference type="ARBA" id="ARBA00023242"/>
    </source>
</evidence>
<evidence type="ECO:0000313" key="10">
    <source>
        <dbReference type="Proteomes" id="UP001292094"/>
    </source>
</evidence>
<feature type="compositionally biased region" description="Polar residues" evidence="6">
    <location>
        <begin position="218"/>
        <end position="229"/>
    </location>
</feature>
<comment type="similarity">
    <text evidence="2">Belongs to the ORC6 family.</text>
</comment>
<comment type="caution">
    <text evidence="9">The sequence shown here is derived from an EMBL/GenBank/DDBJ whole genome shotgun (WGS) entry which is preliminary data.</text>
</comment>
<dbReference type="Gene3D" id="1.10.472.10">
    <property type="entry name" value="Cyclin-like"/>
    <property type="match status" value="1"/>
</dbReference>
<feature type="domain" description="ORC6 second cyclin-like" evidence="8">
    <location>
        <begin position="94"/>
        <end position="178"/>
    </location>
</feature>
<dbReference type="AlphaFoldDB" id="A0AAE1UH68"/>
<dbReference type="InterPro" id="IPR008721">
    <property type="entry name" value="ORC6_cyclin_first"/>
</dbReference>
<evidence type="ECO:0000313" key="9">
    <source>
        <dbReference type="EMBL" id="KAK4318439.1"/>
    </source>
</evidence>
<evidence type="ECO:0000256" key="3">
    <source>
        <dbReference type="ARBA" id="ARBA00022705"/>
    </source>
</evidence>
<name>A0AAE1UH68_9EUCA</name>
<sequence>MDITLVTPARKLGLNSTSTLRKAEELVRLLSVQGGTQLSLSVSARAVICLDTAAAVTGATLDKKLAIRLSGLTRPQYVARSQTVMRLLNLAPRITINDLCVTHSVTSATQLAQRILKQYEESEGSRCGIDTSLPVYQTTAVLAASKVMKLKLDKRRLFESSGGKRAVFQKLVEAMTKIADTLHTTEKVTKSGSKRSRTLMDMVEDNLRECSPEKRNKGGNSNNEVQTGEENPDDDFEAWKKKILAAAEAAPE</sequence>
<dbReference type="CDD" id="cd11583">
    <property type="entry name" value="Orc6_mid"/>
    <property type="match status" value="1"/>
</dbReference>
<gene>
    <name evidence="9" type="ORF">Pmani_010548</name>
</gene>
<evidence type="ECO:0008006" key="11">
    <source>
        <dbReference type="Google" id="ProtNLM"/>
    </source>
</evidence>
<organism evidence="9 10">
    <name type="scientific">Petrolisthes manimaculis</name>
    <dbReference type="NCBI Taxonomy" id="1843537"/>
    <lineage>
        <taxon>Eukaryota</taxon>
        <taxon>Metazoa</taxon>
        <taxon>Ecdysozoa</taxon>
        <taxon>Arthropoda</taxon>
        <taxon>Crustacea</taxon>
        <taxon>Multicrustacea</taxon>
        <taxon>Malacostraca</taxon>
        <taxon>Eumalacostraca</taxon>
        <taxon>Eucarida</taxon>
        <taxon>Decapoda</taxon>
        <taxon>Pleocyemata</taxon>
        <taxon>Anomura</taxon>
        <taxon>Galatheoidea</taxon>
        <taxon>Porcellanidae</taxon>
        <taxon>Petrolisthes</taxon>
    </lineage>
</organism>
<protein>
    <recommendedName>
        <fullName evidence="11">Origin recognition complex subunit 6</fullName>
    </recommendedName>
</protein>
<dbReference type="InterPro" id="IPR054113">
    <property type="entry name" value="ORC6_cyclin-like_2nd"/>
</dbReference>
<keyword evidence="5" id="KW-0539">Nucleus</keyword>
<dbReference type="GO" id="GO:0003677">
    <property type="term" value="F:DNA binding"/>
    <property type="evidence" value="ECO:0007669"/>
    <property type="project" value="UniProtKB-KW"/>
</dbReference>
<evidence type="ECO:0000256" key="6">
    <source>
        <dbReference type="SAM" id="MobiDB-lite"/>
    </source>
</evidence>
<comment type="subcellular location">
    <subcellularLocation>
        <location evidence="1">Nucleus</location>
    </subcellularLocation>
</comment>
<proteinExistence type="inferred from homology"/>
<reference evidence="9" key="1">
    <citation type="submission" date="2023-11" db="EMBL/GenBank/DDBJ databases">
        <title>Genome assemblies of two species of porcelain crab, Petrolisthes cinctipes and Petrolisthes manimaculis (Anomura: Porcellanidae).</title>
        <authorList>
            <person name="Angst P."/>
        </authorList>
    </citation>
    <scope>NUCLEOTIDE SEQUENCE</scope>
    <source>
        <strain evidence="9">PB745_02</strain>
        <tissue evidence="9">Gill</tissue>
    </source>
</reference>
<accession>A0AAE1UH68</accession>
<feature type="region of interest" description="Disordered" evidence="6">
    <location>
        <begin position="209"/>
        <end position="237"/>
    </location>
</feature>